<name>A0A7T1TW27_9CAUD</name>
<proteinExistence type="predicted"/>
<sequence length="51" mass="5631">MDAYLSIVCDITAALVPRGLQACRGLMSCVTWEAMFQVGRLSLARWVSIRA</sequence>
<organism evidence="1 2">
    <name type="scientific">Pseudomonas phage AIIMS-Pa-A1</name>
    <dbReference type="NCBI Taxonomy" id="2794941"/>
    <lineage>
        <taxon>Viruses</taxon>
        <taxon>Duplodnaviria</taxon>
        <taxon>Heunggongvirae</taxon>
        <taxon>Uroviricota</taxon>
        <taxon>Caudoviricetes</taxon>
        <taxon>Autographivirales</taxon>
        <taxon>Autoscriptoviridae</taxon>
        <taxon>Krylovirinae</taxon>
        <taxon>Phikmvvirus</taxon>
        <taxon>Phikmvvirus AIIMSPaA1</taxon>
    </lineage>
</organism>
<reference evidence="1 2" key="1">
    <citation type="submission" date="2020-10" db="EMBL/GenBank/DDBJ databases">
        <authorList>
            <person name="Rathor N."/>
            <person name="Chaudhry R."/>
        </authorList>
    </citation>
    <scope>NUCLEOTIDE SEQUENCE [LARGE SCALE GENOMIC DNA]</scope>
</reference>
<evidence type="ECO:0000313" key="1">
    <source>
        <dbReference type="EMBL" id="QPP21173.1"/>
    </source>
</evidence>
<accession>A0A7T1TW27</accession>
<protein>
    <submittedName>
        <fullName evidence="1">Uncharacterized protein</fullName>
    </submittedName>
</protein>
<dbReference type="Proteomes" id="UP000595516">
    <property type="component" value="Segment"/>
</dbReference>
<evidence type="ECO:0000313" key="2">
    <source>
        <dbReference type="Proteomes" id="UP000595516"/>
    </source>
</evidence>
<keyword evidence="2" id="KW-1185">Reference proteome</keyword>
<dbReference type="EMBL" id="MW117144">
    <property type="protein sequence ID" value="QPP21173.1"/>
    <property type="molecule type" value="Genomic_DNA"/>
</dbReference>
<gene>
    <name evidence="1" type="ORF">AIIMSPaA1_048</name>
</gene>